<accession>A0A3B1KHE5</accession>
<dbReference type="Proteomes" id="UP000018467">
    <property type="component" value="Unassembled WGS sequence"/>
</dbReference>
<organism evidence="1 2">
    <name type="scientific">Astyanax mexicanus</name>
    <name type="common">Blind cave fish</name>
    <name type="synonym">Astyanax fasciatus mexicanus</name>
    <dbReference type="NCBI Taxonomy" id="7994"/>
    <lineage>
        <taxon>Eukaryota</taxon>
        <taxon>Metazoa</taxon>
        <taxon>Chordata</taxon>
        <taxon>Craniata</taxon>
        <taxon>Vertebrata</taxon>
        <taxon>Euteleostomi</taxon>
        <taxon>Actinopterygii</taxon>
        <taxon>Neopterygii</taxon>
        <taxon>Teleostei</taxon>
        <taxon>Ostariophysi</taxon>
        <taxon>Characiformes</taxon>
        <taxon>Characoidei</taxon>
        <taxon>Acestrorhamphidae</taxon>
        <taxon>Acestrorhamphinae</taxon>
        <taxon>Astyanax</taxon>
    </lineage>
</organism>
<proteinExistence type="predicted"/>
<reference evidence="2" key="1">
    <citation type="submission" date="2013-03" db="EMBL/GenBank/DDBJ databases">
        <authorList>
            <person name="Jeffery W."/>
            <person name="Warren W."/>
            <person name="Wilson R.K."/>
        </authorList>
    </citation>
    <scope>NUCLEOTIDE SEQUENCE</scope>
    <source>
        <strain evidence="2">female</strain>
    </source>
</reference>
<sequence>RFKKHRNQRCEILKKFRGPQCCRKRMHQTSTCPGGVKYISSLIYEENVIRDRITYTEHQGHTNILGYGFRTWLPS</sequence>
<dbReference type="Bgee" id="ENSAMXG00000038152">
    <property type="expression patterns" value="Expressed in brain"/>
</dbReference>
<dbReference type="AlphaFoldDB" id="A0A3B1KHE5"/>
<keyword evidence="2" id="KW-1185">Reference proteome</keyword>
<name>A0A3B1KHE5_ASTMX</name>
<reference evidence="1" key="3">
    <citation type="submission" date="2025-08" db="UniProtKB">
        <authorList>
            <consortium name="Ensembl"/>
        </authorList>
    </citation>
    <scope>IDENTIFICATION</scope>
</reference>
<reference evidence="2" key="2">
    <citation type="journal article" date="2014" name="Nat. Commun.">
        <title>The cavefish genome reveals candidate genes for eye loss.</title>
        <authorList>
            <person name="McGaugh S.E."/>
            <person name="Gross J.B."/>
            <person name="Aken B."/>
            <person name="Blin M."/>
            <person name="Borowsky R."/>
            <person name="Chalopin D."/>
            <person name="Hinaux H."/>
            <person name="Jeffery W.R."/>
            <person name="Keene A."/>
            <person name="Ma L."/>
            <person name="Minx P."/>
            <person name="Murphy D."/>
            <person name="O'Quin K.E."/>
            <person name="Retaux S."/>
            <person name="Rohner N."/>
            <person name="Searle S.M."/>
            <person name="Stahl B.A."/>
            <person name="Tabin C."/>
            <person name="Volff J.N."/>
            <person name="Yoshizawa M."/>
            <person name="Warren W.C."/>
        </authorList>
    </citation>
    <scope>NUCLEOTIDE SEQUENCE [LARGE SCALE GENOMIC DNA]</scope>
    <source>
        <strain evidence="2">female</strain>
    </source>
</reference>
<dbReference type="InParanoid" id="A0A3B1KHE5"/>
<evidence type="ECO:0000313" key="2">
    <source>
        <dbReference type="Proteomes" id="UP000018467"/>
    </source>
</evidence>
<reference evidence="1" key="4">
    <citation type="submission" date="2025-09" db="UniProtKB">
        <authorList>
            <consortium name="Ensembl"/>
        </authorList>
    </citation>
    <scope>IDENTIFICATION</scope>
</reference>
<protein>
    <submittedName>
        <fullName evidence="1">Uncharacterized protein</fullName>
    </submittedName>
</protein>
<evidence type="ECO:0000313" key="1">
    <source>
        <dbReference type="Ensembl" id="ENSAMXP00000053983.1"/>
    </source>
</evidence>
<dbReference type="Ensembl" id="ENSAMXT00000054255.1">
    <property type="protein sequence ID" value="ENSAMXP00000053983.1"/>
    <property type="gene ID" value="ENSAMXG00000038152.1"/>
</dbReference>